<feature type="domain" description="N-acetyltransferase" evidence="2">
    <location>
        <begin position="10"/>
        <end position="201"/>
    </location>
</feature>
<gene>
    <name evidence="3" type="ORF">VTL71DRAFT_3502</name>
</gene>
<dbReference type="CDD" id="cd09870">
    <property type="entry name" value="PIN_YEN1"/>
    <property type="match status" value="1"/>
</dbReference>
<dbReference type="SUPFAM" id="SSF88723">
    <property type="entry name" value="PIN domain-like"/>
    <property type="match status" value="1"/>
</dbReference>
<dbReference type="Gene3D" id="3.40.50.1010">
    <property type="entry name" value="5'-nuclease"/>
    <property type="match status" value="2"/>
</dbReference>
<dbReference type="InterPro" id="IPR006086">
    <property type="entry name" value="XPG-I_dom"/>
</dbReference>
<dbReference type="PANTHER" id="PTHR11081">
    <property type="entry name" value="FLAP ENDONUCLEASE FAMILY MEMBER"/>
    <property type="match status" value="1"/>
</dbReference>
<reference evidence="3 4" key="1">
    <citation type="journal article" date="2024" name="Commun. Biol.">
        <title>Comparative genomic analysis of thermophilic fungi reveals convergent evolutionary adaptations and gene losses.</title>
        <authorList>
            <person name="Steindorff A.S."/>
            <person name="Aguilar-Pontes M.V."/>
            <person name="Robinson A.J."/>
            <person name="Andreopoulos B."/>
            <person name="LaButti K."/>
            <person name="Kuo A."/>
            <person name="Mondo S."/>
            <person name="Riley R."/>
            <person name="Otillar R."/>
            <person name="Haridas S."/>
            <person name="Lipzen A."/>
            <person name="Grimwood J."/>
            <person name="Schmutz J."/>
            <person name="Clum A."/>
            <person name="Reid I.D."/>
            <person name="Moisan M.C."/>
            <person name="Butler G."/>
            <person name="Nguyen T.T.M."/>
            <person name="Dewar K."/>
            <person name="Conant G."/>
            <person name="Drula E."/>
            <person name="Henrissat B."/>
            <person name="Hansel C."/>
            <person name="Singer S."/>
            <person name="Hutchinson M.I."/>
            <person name="de Vries R.P."/>
            <person name="Natvig D.O."/>
            <person name="Powell A.J."/>
            <person name="Tsang A."/>
            <person name="Grigoriev I.V."/>
        </authorList>
    </citation>
    <scope>NUCLEOTIDE SEQUENCE [LARGE SCALE GENOMIC DNA]</scope>
    <source>
        <strain evidence="3 4">CBS 494.80</strain>
    </source>
</reference>
<dbReference type="Gene3D" id="3.40.630.30">
    <property type="match status" value="1"/>
</dbReference>
<dbReference type="InterPro" id="IPR029060">
    <property type="entry name" value="PIN-like_dom_sf"/>
</dbReference>
<dbReference type="PRINTS" id="PR00853">
    <property type="entry name" value="XPGRADSUPER"/>
</dbReference>
<dbReference type="InterPro" id="IPR006084">
    <property type="entry name" value="XPG/Rad2"/>
</dbReference>
<evidence type="ECO:0000313" key="4">
    <source>
        <dbReference type="Proteomes" id="UP001595075"/>
    </source>
</evidence>
<dbReference type="SUPFAM" id="SSF55729">
    <property type="entry name" value="Acyl-CoA N-acyltransferases (Nat)"/>
    <property type="match status" value="1"/>
</dbReference>
<dbReference type="InterPro" id="IPR000182">
    <property type="entry name" value="GNAT_dom"/>
</dbReference>
<proteinExistence type="predicted"/>
<dbReference type="InterPro" id="IPR016181">
    <property type="entry name" value="Acyl_CoA_acyltransferase"/>
</dbReference>
<accession>A0ABR4C848</accession>
<protein>
    <recommendedName>
        <fullName evidence="2">N-acetyltransferase domain-containing protein</fullName>
    </recommendedName>
</protein>
<dbReference type="Proteomes" id="UP001595075">
    <property type="component" value="Unassembled WGS sequence"/>
</dbReference>
<feature type="non-terminal residue" evidence="3">
    <location>
        <position position="786"/>
    </location>
</feature>
<dbReference type="Pfam" id="PF00583">
    <property type="entry name" value="Acetyltransf_1"/>
    <property type="match status" value="1"/>
</dbReference>
<dbReference type="PROSITE" id="PS51186">
    <property type="entry name" value="GNAT"/>
    <property type="match status" value="1"/>
</dbReference>
<feature type="compositionally biased region" description="Basic and acidic residues" evidence="1">
    <location>
        <begin position="681"/>
        <end position="696"/>
    </location>
</feature>
<evidence type="ECO:0000313" key="3">
    <source>
        <dbReference type="EMBL" id="KAL2065832.1"/>
    </source>
</evidence>
<comment type="caution">
    <text evidence="3">The sequence shown here is derived from an EMBL/GenBank/DDBJ whole genome shotgun (WGS) entry which is preliminary data.</text>
</comment>
<name>A0ABR4C848_9HELO</name>
<sequence length="786" mass="88997">MENVFRSERLVYRAIEDTPEDDDFMHLIQSDPVAYSNSDTGLLAPMTRKESGDWKKSVQSKKLIGVIICLAPPPSNPALPSDTKAPPPTPIGCIALTGLTPGHYQHRNSNISIDIIAPYQRKGYGGEAIKWIVDWGFRIAGLHSIGIECFSYNSGARELYEGKLGFVFEGRKRECIWYNGGWHDMLSFSMLESEWKKQPLDRNSRLWDALGKGDAVKIADYASKHFEKHKRPLRIAVDEAIWRFKYVVHDQEHVKQIREVSQRDSQPSEKNILYQVLKLLRLNIQLVFVTDDPLRPVDKLKDGKTIHGNSDRFTELLRETLGHLNIAWHKAPGEAEAECAKLQQLGIVDCVWTEDVDVFVFGAHTVLRFHYIDAPKSKNDKEGEKPRRIKDNTMFRVYRSEDNIEALPGFDREGAILFATLVGADYGKKNETKLPRVRIEHVRLALKNNFGRLLCNAFHDGTLGQWRERLERFLKISDSNVAVPIDFPKASIVKLFVKPMTSDKGTLMALKEDWFCMNKTFDEATLLPFLTRYNFWLKEYVEKFVPITLIQSLAQTIPGKEANNDRYKLRFVKAEKEESLCVVSFSLSSVTSIDVQQQMLRELNTRTKPAKNGPWKPPAVFQIGQMLDVILRYAVSAFMETVPPARVSKTKPRSTTEAPAKPRGRPRKDPLVTSFTTNAEKSMERLPAKKRERQEDSSASYNFPAAMAKKPKTIANSAEPAKQMAKPPSRSPGRSTSFRVPPPLSPGSSQLLPQDNDAPIATSMPVRAASKQQVVVIDLISDGEYD</sequence>
<keyword evidence="4" id="KW-1185">Reference proteome</keyword>
<dbReference type="Pfam" id="PF00867">
    <property type="entry name" value="XPG_I"/>
    <property type="match status" value="1"/>
</dbReference>
<feature type="region of interest" description="Disordered" evidence="1">
    <location>
        <begin position="645"/>
        <end position="759"/>
    </location>
</feature>
<dbReference type="EMBL" id="JAZHXI010000012">
    <property type="protein sequence ID" value="KAL2065832.1"/>
    <property type="molecule type" value="Genomic_DNA"/>
</dbReference>
<organism evidence="3 4">
    <name type="scientific">Oculimacula yallundae</name>
    <dbReference type="NCBI Taxonomy" id="86028"/>
    <lineage>
        <taxon>Eukaryota</taxon>
        <taxon>Fungi</taxon>
        <taxon>Dikarya</taxon>
        <taxon>Ascomycota</taxon>
        <taxon>Pezizomycotina</taxon>
        <taxon>Leotiomycetes</taxon>
        <taxon>Helotiales</taxon>
        <taxon>Ploettnerulaceae</taxon>
        <taxon>Oculimacula</taxon>
    </lineage>
</organism>
<dbReference type="SMART" id="SM00484">
    <property type="entry name" value="XPGI"/>
    <property type="match status" value="1"/>
</dbReference>
<dbReference type="PANTHER" id="PTHR11081:SF62">
    <property type="entry name" value="XPG-I DOMAIN-CONTAINING PROTEIN"/>
    <property type="match status" value="1"/>
</dbReference>
<evidence type="ECO:0000256" key="1">
    <source>
        <dbReference type="SAM" id="MobiDB-lite"/>
    </source>
</evidence>
<evidence type="ECO:0000259" key="2">
    <source>
        <dbReference type="PROSITE" id="PS51186"/>
    </source>
</evidence>